<gene>
    <name evidence="2" type="ORF">EHS25_009905</name>
</gene>
<name>A0A427YI27_9TREE</name>
<dbReference type="Proteomes" id="UP000279259">
    <property type="component" value="Unassembled WGS sequence"/>
</dbReference>
<dbReference type="EMBL" id="RSCD01000009">
    <property type="protein sequence ID" value="RSH90730.1"/>
    <property type="molecule type" value="Genomic_DNA"/>
</dbReference>
<dbReference type="STRING" id="1890683.A0A427YI27"/>
<keyword evidence="3" id="KW-1185">Reference proteome</keyword>
<feature type="region of interest" description="Disordered" evidence="1">
    <location>
        <begin position="66"/>
        <end position="135"/>
    </location>
</feature>
<proteinExistence type="predicted"/>
<feature type="compositionally biased region" description="Polar residues" evidence="1">
    <location>
        <begin position="93"/>
        <end position="108"/>
    </location>
</feature>
<evidence type="ECO:0000313" key="3">
    <source>
        <dbReference type="Proteomes" id="UP000279259"/>
    </source>
</evidence>
<feature type="compositionally biased region" description="Gly residues" evidence="1">
    <location>
        <begin position="150"/>
        <end position="167"/>
    </location>
</feature>
<protein>
    <submittedName>
        <fullName evidence="2">Uncharacterized protein</fullName>
    </submittedName>
</protein>
<evidence type="ECO:0000256" key="1">
    <source>
        <dbReference type="SAM" id="MobiDB-lite"/>
    </source>
</evidence>
<organism evidence="2 3">
    <name type="scientific">Saitozyma podzolica</name>
    <dbReference type="NCBI Taxonomy" id="1890683"/>
    <lineage>
        <taxon>Eukaryota</taxon>
        <taxon>Fungi</taxon>
        <taxon>Dikarya</taxon>
        <taxon>Basidiomycota</taxon>
        <taxon>Agaricomycotina</taxon>
        <taxon>Tremellomycetes</taxon>
        <taxon>Tremellales</taxon>
        <taxon>Trimorphomycetaceae</taxon>
        <taxon>Saitozyma</taxon>
    </lineage>
</organism>
<feature type="compositionally biased region" description="Gly residues" evidence="1">
    <location>
        <begin position="176"/>
        <end position="187"/>
    </location>
</feature>
<comment type="caution">
    <text evidence="2">The sequence shown here is derived from an EMBL/GenBank/DDBJ whole genome shotgun (WGS) entry which is preliminary data.</text>
</comment>
<accession>A0A427YI27</accession>
<feature type="compositionally biased region" description="Low complexity" evidence="1">
    <location>
        <begin position="214"/>
        <end position="227"/>
    </location>
</feature>
<reference evidence="2 3" key="1">
    <citation type="submission" date="2018-11" db="EMBL/GenBank/DDBJ databases">
        <title>Genome sequence of Saitozyma podzolica DSM 27192.</title>
        <authorList>
            <person name="Aliyu H."/>
            <person name="Gorte O."/>
            <person name="Ochsenreither K."/>
        </authorList>
    </citation>
    <scope>NUCLEOTIDE SEQUENCE [LARGE SCALE GENOMIC DNA]</scope>
    <source>
        <strain evidence="2 3">DSM 27192</strain>
    </source>
</reference>
<evidence type="ECO:0000313" key="2">
    <source>
        <dbReference type="EMBL" id="RSH90730.1"/>
    </source>
</evidence>
<feature type="region of interest" description="Disordered" evidence="1">
    <location>
        <begin position="150"/>
        <end position="238"/>
    </location>
</feature>
<dbReference type="AlphaFoldDB" id="A0A427YI27"/>
<sequence>MWAASFVAFAASGAPFHEHQSAAHGPSHKPRISRISLISRITNPADLRSKLNTLYARLDAITTAASQARSNPLHPKDNPGLSHPHADGGGTASGTQFPTQGTQGNTTRAGHVAPSHNRFKMPGGMVRRGRRPREGGEAWMWRSGVVGVWPGGEGAGGSGDGTGGGVLGEVDAGAAQGEGGEGRGNGATGLVRPDDGAAGVLEDRGVGVGGISQPTGTATATGTGPAASGNDRTDTAVPDHLAANDDALADADAHADAHADVDPDLAWREEAMGLVDALHELEGREGV</sequence>